<dbReference type="PATRIC" id="fig|29540.5.peg.1701"/>
<evidence type="ECO:0000313" key="2">
    <source>
        <dbReference type="Proteomes" id="UP000011554"/>
    </source>
</evidence>
<keyword evidence="2" id="KW-1185">Reference proteome</keyword>
<name>M0AZ11_NATA1</name>
<organism evidence="1 2">
    <name type="scientific">Natrialba asiatica (strain ATCC 700177 / DSM 12278 / JCM 9576 / FERM P-10747 / NBRC 102637 / 172P1)</name>
    <dbReference type="NCBI Taxonomy" id="29540"/>
    <lineage>
        <taxon>Archaea</taxon>
        <taxon>Methanobacteriati</taxon>
        <taxon>Methanobacteriota</taxon>
        <taxon>Stenosarchaea group</taxon>
        <taxon>Halobacteria</taxon>
        <taxon>Halobacteriales</taxon>
        <taxon>Natrialbaceae</taxon>
        <taxon>Natrialba</taxon>
    </lineage>
</organism>
<reference evidence="1 2" key="1">
    <citation type="journal article" date="2014" name="PLoS Genet.">
        <title>Phylogenetically driven sequencing of extremely halophilic archaea reveals strategies for static and dynamic osmo-response.</title>
        <authorList>
            <person name="Becker E.A."/>
            <person name="Seitzer P.M."/>
            <person name="Tritt A."/>
            <person name="Larsen D."/>
            <person name="Krusor M."/>
            <person name="Yao A.I."/>
            <person name="Wu D."/>
            <person name="Madern D."/>
            <person name="Eisen J.A."/>
            <person name="Darling A.E."/>
            <person name="Facciotti M.T."/>
        </authorList>
    </citation>
    <scope>NUCLEOTIDE SEQUENCE [LARGE SCALE GENOMIC DNA]</scope>
    <source>
        <strain evidence="1 2">DSM 12278</strain>
    </source>
</reference>
<sequence>MLAGGAAILSTALAGCGGHGPHLKMRAVSDSVLLSDAVDSIPDEPTIDTNVSIVETIENGTHRVSYPSRYPPMRPAQPIAASNVESPIEYRGAYYTPLALTRRVPRTLLVAEFRIGAAETPAEDDPNSIAYGDLPEIDRRKFAAALPPNSDGERIDVYYDKRDVDRSELVPEPDHEAIIRDDNRYSIEPESAEEKQGYNYHYEAESVVSTDEEFLSWLRSEYRVDLTGLSGDEREIVSEAIGESRYSGSEDDEAFNSLAEQFLSHPAIDRGDEDSGTWFVRYDGTKYLAELRSPTQYE</sequence>
<dbReference type="AlphaFoldDB" id="M0AZ11"/>
<gene>
    <name evidence="1" type="ORF">C481_08351</name>
</gene>
<comment type="caution">
    <text evidence="1">The sequence shown here is derived from an EMBL/GenBank/DDBJ whole genome shotgun (WGS) entry which is preliminary data.</text>
</comment>
<accession>M0AZ11</accession>
<dbReference type="OrthoDB" id="193751at2157"/>
<protein>
    <submittedName>
        <fullName evidence="1">Uncharacterized protein</fullName>
    </submittedName>
</protein>
<dbReference type="eggNOG" id="arCOG06367">
    <property type="taxonomic scope" value="Archaea"/>
</dbReference>
<proteinExistence type="predicted"/>
<dbReference type="EMBL" id="AOIO01000021">
    <property type="protein sequence ID" value="ELZ02664.1"/>
    <property type="molecule type" value="Genomic_DNA"/>
</dbReference>
<dbReference type="Proteomes" id="UP000011554">
    <property type="component" value="Unassembled WGS sequence"/>
</dbReference>
<evidence type="ECO:0000313" key="1">
    <source>
        <dbReference type="EMBL" id="ELZ02664.1"/>
    </source>
</evidence>